<evidence type="ECO:0000313" key="8">
    <source>
        <dbReference type="EMBL" id="BAD79648.1"/>
    </source>
</evidence>
<sequence length="466" mass="49028">MQLRKRDGLLLVLTEAKACRSSSCPHSLGRSAMSLAAVLAIAIFVAVILAASFELTDLTVVALVGAMLLVLTGQLTMPEAVASIAKAHGTLALLFGMMVLVQALEATGAFNGLAHRVVLASRGDGRRLLLGIMLLTSPICAVLPNATTVMLLAPLLPPLAKELKLDPRPLLLLLVLTANSAGLLTLVGDPATYIVATGLGFSFGQYFSQLSLGGLISLLVIVPTLPWLYRSIWTARFPVPDLTPPRPHHRQAMRMLLGVTVVMLVSFTVGEMLPVPLSPDATALAGAAAALAICHQSRLITVDRLFAAIDWSTLVYFMGVFVLIGGLQTSGAMVLLAQGLTTLIGTNILQGSLLLLLLTGVLSAFIPNIPLVAALTPVLISYCQTAGLTIAPDAIAPQAYPLFFALMFGGTLGGNATLIGASANLVGAGIARQHDTPIHFRDWLPYGVPTVILQLSAALLYCWWRS</sequence>
<keyword evidence="2" id="KW-0813">Transport</keyword>
<dbReference type="GO" id="GO:0016020">
    <property type="term" value="C:membrane"/>
    <property type="evidence" value="ECO:0007669"/>
    <property type="project" value="UniProtKB-SubCell"/>
</dbReference>
<feature type="transmembrane region" description="Helical" evidence="6">
    <location>
        <begin position="402"/>
        <end position="423"/>
    </location>
</feature>
<evidence type="ECO:0000256" key="5">
    <source>
        <dbReference type="ARBA" id="ARBA00023136"/>
    </source>
</evidence>
<feature type="domain" description="Citrate transporter-like" evidence="7">
    <location>
        <begin position="50"/>
        <end position="395"/>
    </location>
</feature>
<comment type="subcellular location">
    <subcellularLocation>
        <location evidence="1">Membrane</location>
        <topology evidence="1">Multi-pass membrane protein</topology>
    </subcellularLocation>
</comment>
<dbReference type="eggNOG" id="COG1055">
    <property type="taxonomic scope" value="Bacteria"/>
</dbReference>
<evidence type="ECO:0000256" key="6">
    <source>
        <dbReference type="SAM" id="Phobius"/>
    </source>
</evidence>
<feature type="transmembrane region" description="Helical" evidence="6">
    <location>
        <begin position="58"/>
        <end position="77"/>
    </location>
</feature>
<feature type="transmembrane region" description="Helical" evidence="6">
    <location>
        <begin position="255"/>
        <end position="273"/>
    </location>
</feature>
<evidence type="ECO:0000259" key="7">
    <source>
        <dbReference type="Pfam" id="PF03600"/>
    </source>
</evidence>
<dbReference type="KEGG" id="syc:syc1458_c"/>
<feature type="transmembrane region" description="Helical" evidence="6">
    <location>
        <begin position="348"/>
        <end position="366"/>
    </location>
</feature>
<organism evidence="8 9">
    <name type="scientific">Synechococcus sp. (strain ATCC 27144 / PCC 6301 / SAUG 1402/1)</name>
    <name type="common">Anacystis nidulans</name>
    <dbReference type="NCBI Taxonomy" id="269084"/>
    <lineage>
        <taxon>Bacteria</taxon>
        <taxon>Bacillati</taxon>
        <taxon>Cyanobacteriota</taxon>
        <taxon>Cyanophyceae</taxon>
        <taxon>Synechococcales</taxon>
        <taxon>Synechococcaceae</taxon>
        <taxon>Synechococcus</taxon>
    </lineage>
</organism>
<gene>
    <name evidence="8" type="ordered locus">syc1458_c</name>
</gene>
<dbReference type="GO" id="GO:0055085">
    <property type="term" value="P:transmembrane transport"/>
    <property type="evidence" value="ECO:0007669"/>
    <property type="project" value="InterPro"/>
</dbReference>
<feature type="transmembrane region" description="Helical" evidence="6">
    <location>
        <begin position="89"/>
        <end position="110"/>
    </location>
</feature>
<name>A0A0H3K315_SYNP6</name>
<reference evidence="8 9" key="1">
    <citation type="journal article" date="2007" name="Photosyn. Res.">
        <title>Complete nucleotide sequence of the freshwater unicellular cyanobacterium Synechococcus elongatus PCC 6301 chromosome: gene content and organization.</title>
        <authorList>
            <person name="Sugita C."/>
            <person name="Ogata K."/>
            <person name="Shikata M."/>
            <person name="Jikuya H."/>
            <person name="Takano J."/>
            <person name="Furumichi M."/>
            <person name="Kanehisa M."/>
            <person name="Omata T."/>
            <person name="Sugiura M."/>
            <person name="Sugita M."/>
        </authorList>
    </citation>
    <scope>NUCLEOTIDE SEQUENCE [LARGE SCALE GENOMIC DNA]</scope>
    <source>
        <strain evidence="9">ATCC 27144 / PCC 6301 / SAUG 1402/1</strain>
    </source>
</reference>
<feature type="transmembrane region" description="Helical" evidence="6">
    <location>
        <begin position="443"/>
        <end position="464"/>
    </location>
</feature>
<dbReference type="InterPro" id="IPR004680">
    <property type="entry name" value="Cit_transptr-like_dom"/>
</dbReference>
<keyword evidence="5 6" id="KW-0472">Membrane</keyword>
<evidence type="ECO:0000256" key="4">
    <source>
        <dbReference type="ARBA" id="ARBA00022989"/>
    </source>
</evidence>
<dbReference type="Pfam" id="PF03600">
    <property type="entry name" value="CitMHS"/>
    <property type="match status" value="1"/>
</dbReference>
<feature type="transmembrane region" description="Helical" evidence="6">
    <location>
        <begin position="32"/>
        <end position="52"/>
    </location>
</feature>
<keyword evidence="4 6" id="KW-1133">Transmembrane helix</keyword>
<accession>A0A0H3K315</accession>
<dbReference type="InterPro" id="IPR051475">
    <property type="entry name" value="Diverse_Ion_Transporter"/>
</dbReference>
<feature type="transmembrane region" description="Helical" evidence="6">
    <location>
        <begin position="372"/>
        <end position="390"/>
    </location>
</feature>
<feature type="transmembrane region" description="Helical" evidence="6">
    <location>
        <begin position="207"/>
        <end position="229"/>
    </location>
</feature>
<evidence type="ECO:0000313" key="9">
    <source>
        <dbReference type="Proteomes" id="UP000001175"/>
    </source>
</evidence>
<feature type="transmembrane region" description="Helical" evidence="6">
    <location>
        <begin position="130"/>
        <end position="157"/>
    </location>
</feature>
<proteinExistence type="predicted"/>
<keyword evidence="3 6" id="KW-0812">Transmembrane</keyword>
<feature type="transmembrane region" description="Helical" evidence="6">
    <location>
        <begin position="314"/>
        <end position="336"/>
    </location>
</feature>
<dbReference type="EMBL" id="AP008231">
    <property type="protein sequence ID" value="BAD79648.1"/>
    <property type="molecule type" value="Genomic_DNA"/>
</dbReference>
<dbReference type="PANTHER" id="PTHR43568:SF1">
    <property type="entry name" value="P PROTEIN"/>
    <property type="match status" value="1"/>
</dbReference>
<evidence type="ECO:0000256" key="1">
    <source>
        <dbReference type="ARBA" id="ARBA00004141"/>
    </source>
</evidence>
<dbReference type="Proteomes" id="UP000001175">
    <property type="component" value="Chromosome"/>
</dbReference>
<dbReference type="AlphaFoldDB" id="A0A0H3K315"/>
<evidence type="ECO:0000256" key="3">
    <source>
        <dbReference type="ARBA" id="ARBA00022692"/>
    </source>
</evidence>
<protein>
    <submittedName>
        <fullName evidence="8">Probable transport protein</fullName>
    </submittedName>
</protein>
<evidence type="ECO:0000256" key="2">
    <source>
        <dbReference type="ARBA" id="ARBA00022448"/>
    </source>
</evidence>
<dbReference type="PANTHER" id="PTHR43568">
    <property type="entry name" value="P PROTEIN"/>
    <property type="match status" value="1"/>
</dbReference>